<keyword evidence="3" id="KW-1185">Reference proteome</keyword>
<reference evidence="2 3" key="1">
    <citation type="submission" date="2016-03" db="EMBL/GenBank/DDBJ databases">
        <title>Shallow-sea hydrothermal system.</title>
        <authorList>
            <person name="Tang K."/>
        </authorList>
    </citation>
    <scope>NUCLEOTIDE SEQUENCE [LARGE SCALE GENOMIC DNA]</scope>
    <source>
        <strain evidence="2 3">JLT9</strain>
    </source>
</reference>
<evidence type="ECO:0000313" key="2">
    <source>
        <dbReference type="EMBL" id="ANS80269.1"/>
    </source>
</evidence>
<organism evidence="2 3">
    <name type="scientific">Serinicoccus hydrothermalis</name>
    <dbReference type="NCBI Taxonomy" id="1758689"/>
    <lineage>
        <taxon>Bacteria</taxon>
        <taxon>Bacillati</taxon>
        <taxon>Actinomycetota</taxon>
        <taxon>Actinomycetes</taxon>
        <taxon>Micrococcales</taxon>
        <taxon>Ornithinimicrobiaceae</taxon>
        <taxon>Serinicoccus</taxon>
    </lineage>
</organism>
<evidence type="ECO:0000313" key="3">
    <source>
        <dbReference type="Proteomes" id="UP000092482"/>
    </source>
</evidence>
<dbReference type="EMBL" id="CP014989">
    <property type="protein sequence ID" value="ANS80269.1"/>
    <property type="molecule type" value="Genomic_DNA"/>
</dbReference>
<protein>
    <recommendedName>
        <fullName evidence="1">AbiEi antitoxin C-terminal domain-containing protein</fullName>
    </recommendedName>
</protein>
<gene>
    <name evidence="2" type="ORF">SGUI_2873</name>
</gene>
<feature type="domain" description="AbiEi antitoxin C-terminal" evidence="1">
    <location>
        <begin position="7"/>
        <end position="138"/>
    </location>
</feature>
<dbReference type="KEGG" id="serj:SGUI_2873"/>
<evidence type="ECO:0000259" key="1">
    <source>
        <dbReference type="Pfam" id="PF09407"/>
    </source>
</evidence>
<dbReference type="STRING" id="1758689.SGUI_2873"/>
<dbReference type="InterPro" id="IPR018547">
    <property type="entry name" value="AbiEi_C"/>
</dbReference>
<name>A0A1B1NFR9_9MICO</name>
<sequence length="189" mass="20438">MIDLVATHLSLDYYVGWLSAAQLHGAAHQAPQTFQVAVSRQLRDRGIGRTAFQFRLRSDIPKVPVVHHPTRAGQARVSTPESTAVDIATDVTLSGGIDNAATVILELDEVCDLDRFELVRLAATVPAAAVRRMGFTLDRLGGRGGMDDLRALALAGPPTPARLDPSAAATGPVDPRWMVRLNREVEVDW</sequence>
<dbReference type="AlphaFoldDB" id="A0A1B1NFR9"/>
<dbReference type="Proteomes" id="UP000092482">
    <property type="component" value="Chromosome"/>
</dbReference>
<dbReference type="Pfam" id="PF09407">
    <property type="entry name" value="AbiEi_1"/>
    <property type="match status" value="1"/>
</dbReference>
<accession>A0A1B1NFR9</accession>
<proteinExistence type="predicted"/>